<comment type="pathway">
    <text evidence="1">Cofactor biosynthesis; tetrahydrofolate biosynthesis; 2-amino-4-hydroxy-6-hydroxymethyl-7,8-dihydropteridine diphosphate from 7,8-dihydroneopterin triphosphate: step 4/4.</text>
</comment>
<keyword evidence="5" id="KW-0808">Transferase</keyword>
<comment type="similarity">
    <text evidence="2">Belongs to the HPPK family.</text>
</comment>
<keyword evidence="15" id="KW-1185">Reference proteome</keyword>
<dbReference type="OrthoDB" id="9808041at2"/>
<feature type="domain" description="7,8-dihydro-6-hydroxymethylpterin-pyrophosphokinase" evidence="13">
    <location>
        <begin position="11"/>
        <end position="140"/>
    </location>
</feature>
<name>A0A1M5HIE3_9BACT</name>
<keyword evidence="8" id="KW-0067">ATP-binding</keyword>
<dbReference type="GO" id="GO:0016301">
    <property type="term" value="F:kinase activity"/>
    <property type="evidence" value="ECO:0007669"/>
    <property type="project" value="UniProtKB-KW"/>
</dbReference>
<dbReference type="AlphaFoldDB" id="A0A1M5HIE3"/>
<dbReference type="UniPathway" id="UPA00077">
    <property type="reaction ID" value="UER00155"/>
</dbReference>
<evidence type="ECO:0000256" key="3">
    <source>
        <dbReference type="ARBA" id="ARBA00013253"/>
    </source>
</evidence>
<dbReference type="EC" id="2.7.6.3" evidence="3"/>
<evidence type="ECO:0000313" key="14">
    <source>
        <dbReference type="EMBL" id="SHG15739.1"/>
    </source>
</evidence>
<dbReference type="SUPFAM" id="SSF55083">
    <property type="entry name" value="6-hydroxymethyl-7,8-dihydropterin pyrophosphokinase, HPPK"/>
    <property type="match status" value="1"/>
</dbReference>
<evidence type="ECO:0000256" key="2">
    <source>
        <dbReference type="ARBA" id="ARBA00005810"/>
    </source>
</evidence>
<dbReference type="PANTHER" id="PTHR43071:SF1">
    <property type="entry name" value="2-AMINO-4-HYDROXY-6-HYDROXYMETHYLDIHYDROPTERIDINE PYROPHOSPHOKINASE"/>
    <property type="match status" value="1"/>
</dbReference>
<evidence type="ECO:0000256" key="6">
    <source>
        <dbReference type="ARBA" id="ARBA00022741"/>
    </source>
</evidence>
<dbReference type="Pfam" id="PF01288">
    <property type="entry name" value="HPPK"/>
    <property type="match status" value="1"/>
</dbReference>
<organism evidence="14 15">
    <name type="scientific">Dysgonomonas macrotermitis</name>
    <dbReference type="NCBI Taxonomy" id="1346286"/>
    <lineage>
        <taxon>Bacteria</taxon>
        <taxon>Pseudomonadati</taxon>
        <taxon>Bacteroidota</taxon>
        <taxon>Bacteroidia</taxon>
        <taxon>Bacteroidales</taxon>
        <taxon>Dysgonomonadaceae</taxon>
        <taxon>Dysgonomonas</taxon>
    </lineage>
</organism>
<evidence type="ECO:0000256" key="5">
    <source>
        <dbReference type="ARBA" id="ARBA00022679"/>
    </source>
</evidence>
<dbReference type="EMBL" id="FQUC01000016">
    <property type="protein sequence ID" value="SHG15739.1"/>
    <property type="molecule type" value="Genomic_DNA"/>
</dbReference>
<evidence type="ECO:0000256" key="1">
    <source>
        <dbReference type="ARBA" id="ARBA00005051"/>
    </source>
</evidence>
<comment type="function">
    <text evidence="10">Catalyzes the transfer of pyrophosphate from adenosine triphosphate (ATP) to 6-hydroxymethyl-7,8-dihydropterin, an enzymatic step in folate biosynthesis pathway.</text>
</comment>
<sequence length="160" mass="17735">MQNTDNLHTVYLGLGSNLGDKVGNIMSAVKKIQISIGTVTALSPLYETAPEGFESANTFVNAACAVQTHLTPEEVLEYTQVVERELGRRSKSVNEAYSDRLIDIDILLYDNLIVEMPHLLIPHKYLHERAFALIPLADIAADAVHPILNKTVRELADNIR</sequence>
<evidence type="ECO:0000256" key="8">
    <source>
        <dbReference type="ARBA" id="ARBA00022840"/>
    </source>
</evidence>
<accession>A0A1M5HIE3</accession>
<dbReference type="InterPro" id="IPR035907">
    <property type="entry name" value="Hppk_sf"/>
</dbReference>
<evidence type="ECO:0000256" key="12">
    <source>
        <dbReference type="ARBA" id="ARBA00033413"/>
    </source>
</evidence>
<evidence type="ECO:0000256" key="9">
    <source>
        <dbReference type="ARBA" id="ARBA00022909"/>
    </source>
</evidence>
<dbReference type="PANTHER" id="PTHR43071">
    <property type="entry name" value="2-AMINO-4-HYDROXY-6-HYDROXYMETHYLDIHYDROPTERIDINE PYROPHOSPHOKINASE"/>
    <property type="match status" value="1"/>
</dbReference>
<evidence type="ECO:0000256" key="7">
    <source>
        <dbReference type="ARBA" id="ARBA00022777"/>
    </source>
</evidence>
<proteinExistence type="inferred from homology"/>
<keyword evidence="9" id="KW-0289">Folate biosynthesis</keyword>
<dbReference type="NCBIfam" id="TIGR01498">
    <property type="entry name" value="folK"/>
    <property type="match status" value="1"/>
</dbReference>
<dbReference type="STRING" id="1346286.SAMN05444362_11676"/>
<dbReference type="GO" id="GO:0005524">
    <property type="term" value="F:ATP binding"/>
    <property type="evidence" value="ECO:0007669"/>
    <property type="project" value="UniProtKB-KW"/>
</dbReference>
<gene>
    <name evidence="14" type="ORF">SAMN05444362_11676</name>
</gene>
<evidence type="ECO:0000256" key="11">
    <source>
        <dbReference type="ARBA" id="ARBA00029766"/>
    </source>
</evidence>
<dbReference type="GO" id="GO:0046654">
    <property type="term" value="P:tetrahydrofolate biosynthetic process"/>
    <property type="evidence" value="ECO:0007669"/>
    <property type="project" value="UniProtKB-UniPathway"/>
</dbReference>
<dbReference type="GO" id="GO:0003848">
    <property type="term" value="F:2-amino-4-hydroxy-6-hydroxymethyldihydropteridine diphosphokinase activity"/>
    <property type="evidence" value="ECO:0007669"/>
    <property type="project" value="UniProtKB-EC"/>
</dbReference>
<protein>
    <recommendedName>
        <fullName evidence="4">2-amino-4-hydroxy-6-hydroxymethyldihydropteridine pyrophosphokinase</fullName>
        <ecNumber evidence="3">2.7.6.3</ecNumber>
    </recommendedName>
    <alternativeName>
        <fullName evidence="11">6-hydroxymethyl-7,8-dihydropterin pyrophosphokinase</fullName>
    </alternativeName>
    <alternativeName>
        <fullName evidence="12">7,8-dihydro-6-hydroxymethylpterin-pyrophosphokinase</fullName>
    </alternativeName>
</protein>
<dbReference type="GO" id="GO:0046656">
    <property type="term" value="P:folic acid biosynthetic process"/>
    <property type="evidence" value="ECO:0007669"/>
    <property type="project" value="UniProtKB-KW"/>
</dbReference>
<keyword evidence="7 14" id="KW-0418">Kinase</keyword>
<evidence type="ECO:0000313" key="15">
    <source>
        <dbReference type="Proteomes" id="UP000184480"/>
    </source>
</evidence>
<dbReference type="CDD" id="cd00483">
    <property type="entry name" value="HPPK"/>
    <property type="match status" value="1"/>
</dbReference>
<dbReference type="InterPro" id="IPR000550">
    <property type="entry name" value="Hppk"/>
</dbReference>
<dbReference type="Proteomes" id="UP000184480">
    <property type="component" value="Unassembled WGS sequence"/>
</dbReference>
<reference evidence="15" key="1">
    <citation type="submission" date="2016-11" db="EMBL/GenBank/DDBJ databases">
        <authorList>
            <person name="Varghese N."/>
            <person name="Submissions S."/>
        </authorList>
    </citation>
    <scope>NUCLEOTIDE SEQUENCE [LARGE SCALE GENOMIC DNA]</scope>
    <source>
        <strain evidence="15">DSM 27370</strain>
    </source>
</reference>
<dbReference type="Gene3D" id="3.30.70.560">
    <property type="entry name" value="7,8-Dihydro-6-hydroxymethylpterin-pyrophosphokinase HPPK"/>
    <property type="match status" value="1"/>
</dbReference>
<keyword evidence="6" id="KW-0547">Nucleotide-binding</keyword>
<evidence type="ECO:0000256" key="4">
    <source>
        <dbReference type="ARBA" id="ARBA00016218"/>
    </source>
</evidence>
<evidence type="ECO:0000256" key="10">
    <source>
        <dbReference type="ARBA" id="ARBA00029409"/>
    </source>
</evidence>
<evidence type="ECO:0000259" key="13">
    <source>
        <dbReference type="Pfam" id="PF01288"/>
    </source>
</evidence>
<dbReference type="RefSeq" id="WP_062183124.1">
    <property type="nucleotide sequence ID" value="NZ_BBXL01000019.1"/>
</dbReference>